<name>A0AAD9YPD7_COLKA</name>
<accession>A0AAD9YPD7</accession>
<comment type="caution">
    <text evidence="1">The sequence shown here is derived from an EMBL/GenBank/DDBJ whole genome shotgun (WGS) entry which is preliminary data.</text>
</comment>
<gene>
    <name evidence="1" type="ORF">CKAH01_03699</name>
</gene>
<keyword evidence="2" id="KW-1185">Reference proteome</keyword>
<proteinExistence type="predicted"/>
<evidence type="ECO:0000313" key="1">
    <source>
        <dbReference type="EMBL" id="KAK2774466.1"/>
    </source>
</evidence>
<dbReference type="EMBL" id="VYYT01000046">
    <property type="protein sequence ID" value="KAK2774466.1"/>
    <property type="molecule type" value="Genomic_DNA"/>
</dbReference>
<organism evidence="1 2">
    <name type="scientific">Colletotrichum kahawae</name>
    <name type="common">Coffee berry disease fungus</name>
    <dbReference type="NCBI Taxonomy" id="34407"/>
    <lineage>
        <taxon>Eukaryota</taxon>
        <taxon>Fungi</taxon>
        <taxon>Dikarya</taxon>
        <taxon>Ascomycota</taxon>
        <taxon>Pezizomycotina</taxon>
        <taxon>Sordariomycetes</taxon>
        <taxon>Hypocreomycetidae</taxon>
        <taxon>Glomerellales</taxon>
        <taxon>Glomerellaceae</taxon>
        <taxon>Colletotrichum</taxon>
        <taxon>Colletotrichum gloeosporioides species complex</taxon>
    </lineage>
</organism>
<reference evidence="1" key="1">
    <citation type="submission" date="2023-02" db="EMBL/GenBank/DDBJ databases">
        <title>Colletotrichum kahawae CIFC_Que2 genome sequencing and assembly.</title>
        <authorList>
            <person name="Baroncelli R."/>
        </authorList>
    </citation>
    <scope>NUCLEOTIDE SEQUENCE</scope>
    <source>
        <strain evidence="1">CIFC_Que2</strain>
    </source>
</reference>
<evidence type="ECO:0000313" key="2">
    <source>
        <dbReference type="Proteomes" id="UP001281614"/>
    </source>
</evidence>
<dbReference type="AlphaFoldDB" id="A0AAD9YPD7"/>
<protein>
    <submittedName>
        <fullName evidence="1">Uncharacterized protein</fullName>
    </submittedName>
</protein>
<dbReference type="Proteomes" id="UP001281614">
    <property type="component" value="Unassembled WGS sequence"/>
</dbReference>
<sequence>MINYGYSASWIKLSPHNASSLGR</sequence>